<accession>A0ABX4VDN4</accession>
<evidence type="ECO:0000313" key="3">
    <source>
        <dbReference type="Proteomes" id="UP000236063"/>
    </source>
</evidence>
<evidence type="ECO:0000256" key="1">
    <source>
        <dbReference type="SAM" id="MobiDB-lite"/>
    </source>
</evidence>
<feature type="region of interest" description="Disordered" evidence="1">
    <location>
        <begin position="39"/>
        <end position="126"/>
    </location>
</feature>
<proteinExistence type="predicted"/>
<feature type="compositionally biased region" description="Basic and acidic residues" evidence="1">
    <location>
        <begin position="39"/>
        <end position="62"/>
    </location>
</feature>
<reference evidence="2 3" key="1">
    <citation type="submission" date="2018-01" db="EMBL/GenBank/DDBJ databases">
        <title>Multi-drug resistant Enterobacter species isolated from the International Space Station and comparative genomic analyses with human pathogenic strains.</title>
        <authorList>
            <person name="Singh N.K."/>
            <person name="Bezdan D."/>
            <person name="McIntyre A."/>
            <person name="Sielaff A.C."/>
            <person name="Wheeler K."/>
            <person name="Mason C."/>
            <person name="Venkateswaran K."/>
        </authorList>
    </citation>
    <scope>NUCLEOTIDE SEQUENCE [LARGE SCALE GENOMIC DNA]</scope>
    <source>
        <strain evidence="2 3">IF2SW-P2</strain>
    </source>
</reference>
<feature type="compositionally biased region" description="Low complexity" evidence="1">
    <location>
        <begin position="98"/>
        <end position="107"/>
    </location>
</feature>
<comment type="caution">
    <text evidence="2">The sequence shown here is derived from an EMBL/GenBank/DDBJ whole genome shotgun (WGS) entry which is preliminary data.</text>
</comment>
<organism evidence="2 3">
    <name type="scientific">Enterobacter bugandensis</name>
    <dbReference type="NCBI Taxonomy" id="881260"/>
    <lineage>
        <taxon>Bacteria</taxon>
        <taxon>Pseudomonadati</taxon>
        <taxon>Pseudomonadota</taxon>
        <taxon>Gammaproteobacteria</taxon>
        <taxon>Enterobacterales</taxon>
        <taxon>Enterobacteriaceae</taxon>
        <taxon>Enterobacter</taxon>
    </lineage>
</organism>
<gene>
    <name evidence="2" type="ORF">C1167_23845</name>
</gene>
<name>A0ABX4VDN4_9ENTR</name>
<dbReference type="EMBL" id="POUR01000002">
    <property type="protein sequence ID" value="PNF66411.1"/>
    <property type="molecule type" value="Genomic_DNA"/>
</dbReference>
<protein>
    <submittedName>
        <fullName evidence="2">Uncharacterized protein</fullName>
    </submittedName>
</protein>
<keyword evidence="3" id="KW-1185">Reference proteome</keyword>
<sequence length="126" mass="13675">MAEWGSTTGQHRWPGAEGGHRPALFSGYGHAVAAEKVNRQDAGYDARDKENRAHQAETRYEQVAHGVTNSTKSGRREDQAEGAEGLRRRRVPLPPFPEGEQPFPEVQACGRVGKEKGATGEPATPS</sequence>
<dbReference type="Proteomes" id="UP000236063">
    <property type="component" value="Unassembled WGS sequence"/>
</dbReference>
<feature type="region of interest" description="Disordered" evidence="1">
    <location>
        <begin position="1"/>
        <end position="24"/>
    </location>
</feature>
<evidence type="ECO:0000313" key="2">
    <source>
        <dbReference type="EMBL" id="PNF66411.1"/>
    </source>
</evidence>
<feature type="compositionally biased region" description="Polar residues" evidence="1">
    <location>
        <begin position="1"/>
        <end position="10"/>
    </location>
</feature>